<reference evidence="1 2" key="1">
    <citation type="submission" date="2014-04" db="EMBL/GenBank/DDBJ databases">
        <authorList>
            <person name="Bishop-Lilly K.A."/>
            <person name="Broomall S.M."/>
            <person name="Chain P.S."/>
            <person name="Chertkov O."/>
            <person name="Coyne S.R."/>
            <person name="Daligault H.E."/>
            <person name="Davenport K.W."/>
            <person name="Erkkila T."/>
            <person name="Frey K.G."/>
            <person name="Gibbons H.S."/>
            <person name="Gu W."/>
            <person name="Jaissle J."/>
            <person name="Johnson S.L."/>
            <person name="Koroleva G.I."/>
            <person name="Ladner J.T."/>
            <person name="Lo C.-C."/>
            <person name="Minogue T.D."/>
            <person name="Munk C."/>
            <person name="Palacios G.F."/>
            <person name="Redden C.L."/>
            <person name="Rosenzweig C.N."/>
            <person name="Scholz M.B."/>
            <person name="Teshima H."/>
            <person name="Xu Y."/>
        </authorList>
    </citation>
    <scope>NUCLEOTIDE SEQUENCE [LARGE SCALE GENOMIC DNA]</scope>
    <source>
        <strain evidence="1 2">8244</strain>
    </source>
</reference>
<sequence>MHFKLCSYKLNSFLWYRTGRVSSTHHESAAYPLQSIHQRFKSFHQEWVSRFSV</sequence>
<name>A0A090Y8H8_PAEMA</name>
<evidence type="ECO:0000313" key="2">
    <source>
        <dbReference type="Proteomes" id="UP000029278"/>
    </source>
</evidence>
<dbReference type="HOGENOM" id="CLU_3064231_0_0_9"/>
<keyword evidence="2" id="KW-1185">Reference proteome</keyword>
<comment type="caution">
    <text evidence="1">The sequence shown here is derived from an EMBL/GenBank/DDBJ whole genome shotgun (WGS) entry which is preliminary data.</text>
</comment>
<organism evidence="1 2">
    <name type="scientific">Paenibacillus macerans</name>
    <name type="common">Bacillus macerans</name>
    <dbReference type="NCBI Taxonomy" id="44252"/>
    <lineage>
        <taxon>Bacteria</taxon>
        <taxon>Bacillati</taxon>
        <taxon>Bacillota</taxon>
        <taxon>Bacilli</taxon>
        <taxon>Bacillales</taxon>
        <taxon>Paenibacillaceae</taxon>
        <taxon>Paenibacillus</taxon>
    </lineage>
</organism>
<proteinExistence type="predicted"/>
<dbReference type="Proteomes" id="UP000029278">
    <property type="component" value="Unassembled WGS sequence"/>
</dbReference>
<evidence type="ECO:0000313" key="1">
    <source>
        <dbReference type="EMBL" id="KFM94107.1"/>
    </source>
</evidence>
<dbReference type="AlphaFoldDB" id="A0A090Y8H8"/>
<protein>
    <submittedName>
        <fullName evidence="1">Uncharacterized protein</fullName>
    </submittedName>
</protein>
<accession>A0A090Y8H8</accession>
<gene>
    <name evidence="1" type="ORF">DJ90_6482</name>
</gene>
<dbReference type="EMBL" id="JMQA01000049">
    <property type="protein sequence ID" value="KFM94107.1"/>
    <property type="molecule type" value="Genomic_DNA"/>
</dbReference>